<keyword evidence="3" id="KW-1185">Reference proteome</keyword>
<dbReference type="AlphaFoldDB" id="A0A6I3KKH1"/>
<dbReference type="CDD" id="cd03116">
    <property type="entry name" value="MobB"/>
    <property type="match status" value="1"/>
</dbReference>
<dbReference type="InterPro" id="IPR052539">
    <property type="entry name" value="MGD_biosynthesis_adapter"/>
</dbReference>
<organism evidence="2 3">
    <name type="scientific">Hyphomicrobium album</name>
    <dbReference type="NCBI Taxonomy" id="2665159"/>
    <lineage>
        <taxon>Bacteria</taxon>
        <taxon>Pseudomonadati</taxon>
        <taxon>Pseudomonadota</taxon>
        <taxon>Alphaproteobacteria</taxon>
        <taxon>Hyphomicrobiales</taxon>
        <taxon>Hyphomicrobiaceae</taxon>
        <taxon>Hyphomicrobium</taxon>
    </lineage>
</organism>
<dbReference type="GO" id="GO:0005525">
    <property type="term" value="F:GTP binding"/>
    <property type="evidence" value="ECO:0007669"/>
    <property type="project" value="InterPro"/>
</dbReference>
<dbReference type="Proteomes" id="UP000440694">
    <property type="component" value="Unassembled WGS sequence"/>
</dbReference>
<accession>A0A6I3KKH1</accession>
<dbReference type="SUPFAM" id="SSF52540">
    <property type="entry name" value="P-loop containing nucleoside triphosphate hydrolases"/>
    <property type="match status" value="1"/>
</dbReference>
<dbReference type="InterPro" id="IPR027417">
    <property type="entry name" value="P-loop_NTPase"/>
</dbReference>
<dbReference type="PANTHER" id="PTHR40072">
    <property type="entry name" value="MOLYBDOPTERIN-GUANINE DINUCLEOTIDE BIOSYNTHESIS ADAPTER PROTEIN-RELATED"/>
    <property type="match status" value="1"/>
</dbReference>
<evidence type="ECO:0000313" key="3">
    <source>
        <dbReference type="Proteomes" id="UP000440694"/>
    </source>
</evidence>
<reference evidence="2 3" key="1">
    <citation type="submission" date="2019-11" db="EMBL/GenBank/DDBJ databases">
        <title>Identification of a novel strain.</title>
        <authorList>
            <person name="Xu Q."/>
            <person name="Wang G."/>
        </authorList>
    </citation>
    <scope>NUCLEOTIDE SEQUENCE [LARGE SCALE GENOMIC DNA]</scope>
    <source>
        <strain evidence="3">xq</strain>
    </source>
</reference>
<dbReference type="NCBIfam" id="TIGR00176">
    <property type="entry name" value="mobB"/>
    <property type="match status" value="1"/>
</dbReference>
<gene>
    <name evidence="2" type="primary">mobB</name>
    <name evidence="2" type="ORF">GIW81_08825</name>
</gene>
<dbReference type="Gene3D" id="3.40.50.300">
    <property type="entry name" value="P-loop containing nucleotide triphosphate hydrolases"/>
    <property type="match status" value="1"/>
</dbReference>
<evidence type="ECO:0000313" key="2">
    <source>
        <dbReference type="EMBL" id="MTD94436.1"/>
    </source>
</evidence>
<name>A0A6I3KKH1_9HYPH</name>
<comment type="caution">
    <text evidence="2">The sequence shown here is derived from an EMBL/GenBank/DDBJ whole genome shotgun (WGS) entry which is preliminary data.</text>
</comment>
<dbReference type="GO" id="GO:0006777">
    <property type="term" value="P:Mo-molybdopterin cofactor biosynthetic process"/>
    <property type="evidence" value="ECO:0007669"/>
    <property type="project" value="InterPro"/>
</dbReference>
<dbReference type="PANTHER" id="PTHR40072:SF1">
    <property type="entry name" value="MOLYBDOPTERIN-GUANINE DINUCLEOTIDE BIOSYNTHESIS ADAPTER PROTEIN"/>
    <property type="match status" value="1"/>
</dbReference>
<sequence>MPRPTSRRRARSLQARRLVARPPIFVGIVGWKNSGKTTLVERLIPLLAARGLRVMTVKHTHHDLRPSDGNTDGERHARAGAIKTIVIAPQVWEIDGKRQFGPPPELAEIAPHVAEADIVLIEGFKRAPIPKIEVRRTASPTNEPLAPSDSRIVAVAADHQADAAGLPLFDLDDAEGIAAFIAGLAR</sequence>
<dbReference type="EMBL" id="WMBQ01000001">
    <property type="protein sequence ID" value="MTD94436.1"/>
    <property type="molecule type" value="Genomic_DNA"/>
</dbReference>
<feature type="domain" description="Molybdopterin-guanine dinucleotide biosynthesis protein B (MobB)" evidence="1">
    <location>
        <begin position="26"/>
        <end position="158"/>
    </location>
</feature>
<dbReference type="Pfam" id="PF03205">
    <property type="entry name" value="MobB"/>
    <property type="match status" value="1"/>
</dbReference>
<dbReference type="InterPro" id="IPR004435">
    <property type="entry name" value="MobB_dom"/>
</dbReference>
<protein>
    <submittedName>
        <fullName evidence="2">Molybdopterin-guanine dinucleotide biosynthesis protein B</fullName>
    </submittedName>
</protein>
<proteinExistence type="predicted"/>
<evidence type="ECO:0000259" key="1">
    <source>
        <dbReference type="Pfam" id="PF03205"/>
    </source>
</evidence>